<keyword evidence="1" id="KW-1133">Transmembrane helix</keyword>
<feature type="transmembrane region" description="Helical" evidence="1">
    <location>
        <begin position="60"/>
        <end position="79"/>
    </location>
</feature>
<evidence type="ECO:0000313" key="3">
    <source>
        <dbReference type="WBParaSite" id="PgR009X_g244_t01"/>
    </source>
</evidence>
<accession>A0A915ALW7</accession>
<reference evidence="3" key="1">
    <citation type="submission" date="2022-11" db="UniProtKB">
        <authorList>
            <consortium name="WormBaseParasite"/>
        </authorList>
    </citation>
    <scope>IDENTIFICATION</scope>
</reference>
<proteinExistence type="predicted"/>
<name>A0A915ALW7_PARUN</name>
<organism evidence="2 3">
    <name type="scientific">Parascaris univalens</name>
    <name type="common">Nematode worm</name>
    <dbReference type="NCBI Taxonomy" id="6257"/>
    <lineage>
        <taxon>Eukaryota</taxon>
        <taxon>Metazoa</taxon>
        <taxon>Ecdysozoa</taxon>
        <taxon>Nematoda</taxon>
        <taxon>Chromadorea</taxon>
        <taxon>Rhabditida</taxon>
        <taxon>Spirurina</taxon>
        <taxon>Ascaridomorpha</taxon>
        <taxon>Ascaridoidea</taxon>
        <taxon>Ascarididae</taxon>
        <taxon>Parascaris</taxon>
    </lineage>
</organism>
<evidence type="ECO:0000313" key="2">
    <source>
        <dbReference type="Proteomes" id="UP000887569"/>
    </source>
</evidence>
<dbReference type="WBParaSite" id="PgR009X_g244_t01">
    <property type="protein sequence ID" value="PgR009X_g244_t01"/>
    <property type="gene ID" value="PgR009X_g244"/>
</dbReference>
<dbReference type="AlphaFoldDB" id="A0A915ALW7"/>
<feature type="transmembrane region" description="Helical" evidence="1">
    <location>
        <begin position="21"/>
        <end position="40"/>
    </location>
</feature>
<sequence length="113" mass="12682">TQNLSLCAHILRVLWMTFFHLSRVLFAPLFFLGASSFSLFPTLVYCTPVSVCIFSLSGTFYLGSFLSGLYTVLCFFSNLGMRTCRDAGRPHASDSAATHMHTQATIHRLRPQR</sequence>
<protein>
    <submittedName>
        <fullName evidence="3">Uncharacterized protein</fullName>
    </submittedName>
</protein>
<keyword evidence="2" id="KW-1185">Reference proteome</keyword>
<dbReference type="Proteomes" id="UP000887569">
    <property type="component" value="Unplaced"/>
</dbReference>
<evidence type="ECO:0000256" key="1">
    <source>
        <dbReference type="SAM" id="Phobius"/>
    </source>
</evidence>
<keyword evidence="1" id="KW-0812">Transmembrane</keyword>
<keyword evidence="1" id="KW-0472">Membrane</keyword>